<proteinExistence type="predicted"/>
<accession>A0A2W5SDY6</accession>
<dbReference type="EMBL" id="QFQS01000001">
    <property type="protein sequence ID" value="PZR00390.1"/>
    <property type="molecule type" value="Genomic_DNA"/>
</dbReference>
<comment type="caution">
    <text evidence="1">The sequence shown here is derived from an EMBL/GenBank/DDBJ whole genome shotgun (WGS) entry which is preliminary data.</text>
</comment>
<evidence type="ECO:0000313" key="1">
    <source>
        <dbReference type="EMBL" id="PZR00390.1"/>
    </source>
</evidence>
<name>A0A2W5SDY6_CERSP</name>
<protein>
    <submittedName>
        <fullName evidence="1">Uncharacterized protein</fullName>
    </submittedName>
</protein>
<dbReference type="Proteomes" id="UP000248975">
    <property type="component" value="Unassembled WGS sequence"/>
</dbReference>
<evidence type="ECO:0000313" key="2">
    <source>
        <dbReference type="Proteomes" id="UP000248975"/>
    </source>
</evidence>
<gene>
    <name evidence="1" type="ORF">DI533_07385</name>
</gene>
<sequence length="147" mass="16776">MVRRLNFAGICLAILLCIAVIVALALDVRHRLEALARASSDSVQWALAQLEVETQLMRETLSAPEPDLAEIRKRFDIFFSRMMIFETGTPYVRLRERPEFLSGLDHIRDFLERTLPLMDGPDDQLRAAIPELRSETFHCVTTFGTCP</sequence>
<organism evidence="1 2">
    <name type="scientific">Cereibacter sphaeroides</name>
    <name type="common">Rhodobacter sphaeroides</name>
    <dbReference type="NCBI Taxonomy" id="1063"/>
    <lineage>
        <taxon>Bacteria</taxon>
        <taxon>Pseudomonadati</taxon>
        <taxon>Pseudomonadota</taxon>
        <taxon>Alphaproteobacteria</taxon>
        <taxon>Rhodobacterales</taxon>
        <taxon>Paracoccaceae</taxon>
        <taxon>Cereibacter</taxon>
    </lineage>
</organism>
<dbReference type="AlphaFoldDB" id="A0A2W5SDY6"/>
<reference evidence="1 2" key="1">
    <citation type="submission" date="2017-08" db="EMBL/GenBank/DDBJ databases">
        <title>Infants hospitalized years apart are colonized by the same room-sourced microbial strains.</title>
        <authorList>
            <person name="Brooks B."/>
            <person name="Olm M.R."/>
            <person name="Firek B.A."/>
            <person name="Baker R."/>
            <person name="Thomas B.C."/>
            <person name="Morowitz M.J."/>
            <person name="Banfield J.F."/>
        </authorList>
    </citation>
    <scope>NUCLEOTIDE SEQUENCE [LARGE SCALE GENOMIC DNA]</scope>
    <source>
        <strain evidence="1">S2_003_000_R2_11</strain>
    </source>
</reference>